<evidence type="ECO:0000256" key="1">
    <source>
        <dbReference type="ARBA" id="ARBA00001576"/>
    </source>
</evidence>
<sequence length="720" mass="79131">MPARIEDYALIGDGHTAALVSRDGSVDWLCWPRFDSGACFAALLGADDNGRWLIAPAADTDGPHSTDPTHSARDDTHAGAQQHQEESDGAASDASAEPKTDEKPVPRPAGKPPAQATGSERDKSRAKAAARHRNAAAQRSHDEHQGDDSTPRQPGYARSTRRRYRGETLILETDFETPEGAVTLIDFMPPGNGWSEMIRIVVGKRGTVKMRMELVLRFDYGFSIPWVSRLTHDSGIKAIAGPDTVALRTPVDLRGENMKTVAEFTVSEGERVPFSLTYSASHLRVPPAHDPHTALARTENYWLEWAARGTVEGKYAPAIRRSLLTLKALAYEPTGGIVAAPTTSLPERIGGSRNWDYRYCWLRDATITLLAMMRGGYYDEARAWRSWLGRVMAGSPEQLQIMYGLAGERRLPEFELDWLPGYEGSKPVRVGNNAVGQLQLDVYGEVMNALHLARVGGLQADETAWNVQCAMLRHLETIWEEPDEGIWETRGGRQQFTFSKVMAWVAFDRAIKSAEAFDLPAPLDHWRTMRARIHADVCAKSWNPGLNAFTQTYGGDTLDASVLLMPLLGFLRPSDPRVAGTVDAIEKHLVHDGLVLRYRTTEVDDGLPPGEGTFLACSFWMVDNLALLGRVAQAREMYERLMALANDVGLLAEEYDPVSGRLVGNFPQGFSHVALVHTGLNLMKHEQDMASAAGQPPHDGQGREPPAGTSDADTKSSPVV</sequence>
<keyword evidence="5" id="KW-0378">Hydrolase</keyword>
<dbReference type="GO" id="GO:0004555">
    <property type="term" value="F:alpha,alpha-trehalase activity"/>
    <property type="evidence" value="ECO:0007669"/>
    <property type="project" value="UniProtKB-EC"/>
</dbReference>
<dbReference type="InterPro" id="IPR012341">
    <property type="entry name" value="6hp_glycosidase-like_sf"/>
</dbReference>
<evidence type="ECO:0000256" key="9">
    <source>
        <dbReference type="ARBA" id="ARBA00031637"/>
    </source>
</evidence>
<evidence type="ECO:0000259" key="14">
    <source>
        <dbReference type="Pfam" id="PF19291"/>
    </source>
</evidence>
<dbReference type="InterPro" id="IPR045582">
    <property type="entry name" value="Trehalase-like_N"/>
</dbReference>
<evidence type="ECO:0000256" key="5">
    <source>
        <dbReference type="ARBA" id="ARBA00022801"/>
    </source>
</evidence>
<gene>
    <name evidence="15" type="ORF">SAMN05192539_1004122</name>
</gene>
<dbReference type="Pfam" id="PF00723">
    <property type="entry name" value="Glyco_hydro_15"/>
    <property type="match status" value="1"/>
</dbReference>
<comment type="similarity">
    <text evidence="2">Belongs to the glycosyl hydrolase 15 family.</text>
</comment>
<evidence type="ECO:0000313" key="16">
    <source>
        <dbReference type="Proteomes" id="UP000198866"/>
    </source>
</evidence>
<dbReference type="STRING" id="667676.SAMN05192539_1004122"/>
<keyword evidence="6" id="KW-0119">Carbohydrate metabolism</keyword>
<dbReference type="AlphaFoldDB" id="A0A1H6TSF4"/>
<evidence type="ECO:0000256" key="6">
    <source>
        <dbReference type="ARBA" id="ARBA00023277"/>
    </source>
</evidence>
<dbReference type="Proteomes" id="UP000198866">
    <property type="component" value="Unassembled WGS sequence"/>
</dbReference>
<feature type="region of interest" description="Disordered" evidence="12">
    <location>
        <begin position="55"/>
        <end position="164"/>
    </location>
</feature>
<accession>A0A1H6TSF4</accession>
<evidence type="ECO:0000256" key="11">
    <source>
        <dbReference type="ARBA" id="ARBA00060615"/>
    </source>
</evidence>
<evidence type="ECO:0000259" key="13">
    <source>
        <dbReference type="Pfam" id="PF00723"/>
    </source>
</evidence>
<evidence type="ECO:0000256" key="2">
    <source>
        <dbReference type="ARBA" id="ARBA00006188"/>
    </source>
</evidence>
<reference evidence="16" key="1">
    <citation type="submission" date="2016-10" db="EMBL/GenBank/DDBJ databases">
        <authorList>
            <person name="Varghese N."/>
            <person name="Submissions S."/>
        </authorList>
    </citation>
    <scope>NUCLEOTIDE SEQUENCE [LARGE SCALE GENOMIC DNA]</scope>
    <source>
        <strain evidence="16">LMG 26031</strain>
    </source>
</reference>
<name>A0A1H6TSF4_9BURK</name>
<feature type="domain" description="GH15-like" evidence="13">
    <location>
        <begin position="315"/>
        <end position="679"/>
    </location>
</feature>
<evidence type="ECO:0000256" key="8">
    <source>
        <dbReference type="ARBA" id="ARBA00030473"/>
    </source>
</evidence>
<dbReference type="Gene3D" id="1.50.10.10">
    <property type="match status" value="1"/>
</dbReference>
<evidence type="ECO:0000256" key="4">
    <source>
        <dbReference type="ARBA" id="ARBA00019905"/>
    </source>
</evidence>
<dbReference type="PANTHER" id="PTHR31616">
    <property type="entry name" value="TREHALASE"/>
    <property type="match status" value="1"/>
</dbReference>
<proteinExistence type="inferred from homology"/>
<evidence type="ECO:0000256" key="3">
    <source>
        <dbReference type="ARBA" id="ARBA00012757"/>
    </source>
</evidence>
<evidence type="ECO:0000256" key="10">
    <source>
        <dbReference type="ARBA" id="ARBA00053030"/>
    </source>
</evidence>
<dbReference type="FunFam" id="1.50.10.10:FF:000005">
    <property type="entry name" value="Glycosyl hydrolase, glucoamylase"/>
    <property type="match status" value="1"/>
</dbReference>
<protein>
    <recommendedName>
        <fullName evidence="4">Trehalase</fullName>
        <ecNumber evidence="3">3.2.1.28</ecNumber>
    </recommendedName>
    <alternativeName>
        <fullName evidence="8">Alpha,alpha-trehalase</fullName>
    </alternativeName>
    <alternativeName>
        <fullName evidence="9">Alpha,alpha-trehalose glucohydrolase</fullName>
    </alternativeName>
</protein>
<dbReference type="InterPro" id="IPR008928">
    <property type="entry name" value="6-hairpin_glycosidase_sf"/>
</dbReference>
<evidence type="ECO:0000256" key="12">
    <source>
        <dbReference type="SAM" id="MobiDB-lite"/>
    </source>
</evidence>
<keyword evidence="16" id="KW-1185">Reference proteome</keyword>
<dbReference type="InterPro" id="IPR011613">
    <property type="entry name" value="GH15-like"/>
</dbReference>
<comment type="cofactor">
    <cofactor evidence="10">
        <name>phosphate</name>
        <dbReference type="ChEBI" id="CHEBI:43474"/>
    </cofactor>
</comment>
<evidence type="ECO:0000313" key="15">
    <source>
        <dbReference type="EMBL" id="SEI79170.1"/>
    </source>
</evidence>
<dbReference type="Pfam" id="PF19291">
    <property type="entry name" value="TREH_N"/>
    <property type="match status" value="1"/>
</dbReference>
<keyword evidence="7" id="KW-0326">Glycosidase</keyword>
<dbReference type="PANTHER" id="PTHR31616:SF0">
    <property type="entry name" value="GLUCAN 1,4-ALPHA-GLUCOSIDASE"/>
    <property type="match status" value="1"/>
</dbReference>
<dbReference type="RefSeq" id="WP_245763138.1">
    <property type="nucleotide sequence ID" value="NZ_FNYE01000004.1"/>
</dbReference>
<feature type="compositionally biased region" description="Basic and acidic residues" evidence="12">
    <location>
        <begin position="96"/>
        <end position="105"/>
    </location>
</feature>
<feature type="region of interest" description="Disordered" evidence="12">
    <location>
        <begin position="688"/>
        <end position="720"/>
    </location>
</feature>
<feature type="compositionally biased region" description="Basic and acidic residues" evidence="12">
    <location>
        <begin position="139"/>
        <end position="150"/>
    </location>
</feature>
<dbReference type="GO" id="GO:0005993">
    <property type="term" value="P:trehalose catabolic process"/>
    <property type="evidence" value="ECO:0007669"/>
    <property type="project" value="UniProtKB-ARBA"/>
</dbReference>
<evidence type="ECO:0000256" key="7">
    <source>
        <dbReference type="ARBA" id="ARBA00023295"/>
    </source>
</evidence>
<dbReference type="EMBL" id="FNYE01000004">
    <property type="protein sequence ID" value="SEI79170.1"/>
    <property type="molecule type" value="Genomic_DNA"/>
</dbReference>
<dbReference type="SUPFAM" id="SSF48208">
    <property type="entry name" value="Six-hairpin glycosidases"/>
    <property type="match status" value="1"/>
</dbReference>
<dbReference type="EC" id="3.2.1.28" evidence="3"/>
<comment type="catalytic activity">
    <reaction evidence="1">
        <text>alpha,alpha-trehalose + H2O = alpha-D-glucose + beta-D-glucose</text>
        <dbReference type="Rhea" id="RHEA:32675"/>
        <dbReference type="ChEBI" id="CHEBI:15377"/>
        <dbReference type="ChEBI" id="CHEBI:15903"/>
        <dbReference type="ChEBI" id="CHEBI:16551"/>
        <dbReference type="ChEBI" id="CHEBI:17925"/>
        <dbReference type="EC" id="3.2.1.28"/>
    </reaction>
</comment>
<comment type="pathway">
    <text evidence="11">Glycan degradation; trehalose degradation; D-glucose from alpha,alpha-trehalose: step 1/1.</text>
</comment>
<feature type="domain" description="Trehalase-like N-terminal" evidence="14">
    <location>
        <begin position="3"/>
        <end position="58"/>
    </location>
</feature>
<organism evidence="15 16">
    <name type="scientific">Paraburkholderia diazotrophica</name>
    <dbReference type="NCBI Taxonomy" id="667676"/>
    <lineage>
        <taxon>Bacteria</taxon>
        <taxon>Pseudomonadati</taxon>
        <taxon>Pseudomonadota</taxon>
        <taxon>Betaproteobacteria</taxon>
        <taxon>Burkholderiales</taxon>
        <taxon>Burkholderiaceae</taxon>
        <taxon>Paraburkholderia</taxon>
    </lineage>
</organism>